<keyword evidence="3" id="KW-0862">Zinc</keyword>
<sequence>MKEIYRSPDFTSLSLLSDRLRDAGFETFIRNEDVSSTCYTGMPDFFPAICVLKDGEAVAARKQIDRYLAESKQASGPYWMCVACGERSPHSFEECWSCQAPRTGARC</sequence>
<dbReference type="RefSeq" id="WP_200391187.1">
    <property type="nucleotide sequence ID" value="NZ_JAENIO010000012.1"/>
</dbReference>
<evidence type="ECO:0000313" key="5">
    <source>
        <dbReference type="EMBL" id="MBK1833752.1"/>
    </source>
</evidence>
<keyword evidence="1" id="KW-0479">Metal-binding</keyword>
<dbReference type="InterPro" id="IPR001876">
    <property type="entry name" value="Znf_RanBP2"/>
</dbReference>
<dbReference type="Pfam" id="PF09413">
    <property type="entry name" value="DUF2007"/>
    <property type="match status" value="1"/>
</dbReference>
<comment type="caution">
    <text evidence="5">The sequence shown here is derived from an EMBL/GenBank/DDBJ whole genome shotgun (WGS) entry which is preliminary data.</text>
</comment>
<keyword evidence="6" id="KW-1185">Reference proteome</keyword>
<dbReference type="Proteomes" id="UP000604083">
    <property type="component" value="Unassembled WGS sequence"/>
</dbReference>
<dbReference type="InterPro" id="IPR018551">
    <property type="entry name" value="DUF2007"/>
</dbReference>
<dbReference type="PROSITE" id="PS50199">
    <property type="entry name" value="ZF_RANBP2_2"/>
    <property type="match status" value="1"/>
</dbReference>
<evidence type="ECO:0000256" key="1">
    <source>
        <dbReference type="ARBA" id="ARBA00022723"/>
    </source>
</evidence>
<evidence type="ECO:0000256" key="3">
    <source>
        <dbReference type="ARBA" id="ARBA00022833"/>
    </source>
</evidence>
<protein>
    <recommendedName>
        <fullName evidence="4">RanBP2-type domain-containing protein</fullName>
    </recommendedName>
</protein>
<gene>
    <name evidence="5" type="ORF">JIN78_06730</name>
</gene>
<dbReference type="AlphaFoldDB" id="A0A934RL69"/>
<reference evidence="5" key="1">
    <citation type="submission" date="2021-01" db="EMBL/GenBank/DDBJ databases">
        <title>Modified the classification status of verrucomicrobia.</title>
        <authorList>
            <person name="Feng X."/>
        </authorList>
    </citation>
    <scope>NUCLEOTIDE SEQUENCE</scope>
    <source>
        <strain evidence="5">KCTC 12986</strain>
    </source>
</reference>
<evidence type="ECO:0000256" key="2">
    <source>
        <dbReference type="ARBA" id="ARBA00022771"/>
    </source>
</evidence>
<dbReference type="EMBL" id="JAENIO010000012">
    <property type="protein sequence ID" value="MBK1833752.1"/>
    <property type="molecule type" value="Genomic_DNA"/>
</dbReference>
<evidence type="ECO:0000313" key="6">
    <source>
        <dbReference type="Proteomes" id="UP000604083"/>
    </source>
</evidence>
<evidence type="ECO:0000259" key="4">
    <source>
        <dbReference type="PROSITE" id="PS50199"/>
    </source>
</evidence>
<name>A0A934RL69_9BACT</name>
<feature type="domain" description="RanBP2-type" evidence="4">
    <location>
        <begin position="74"/>
        <end position="104"/>
    </location>
</feature>
<proteinExistence type="predicted"/>
<keyword evidence="2" id="KW-0863">Zinc-finger</keyword>
<organism evidence="5 6">
    <name type="scientific">Roseibacillus ishigakijimensis</name>
    <dbReference type="NCBI Taxonomy" id="454146"/>
    <lineage>
        <taxon>Bacteria</taxon>
        <taxon>Pseudomonadati</taxon>
        <taxon>Verrucomicrobiota</taxon>
        <taxon>Verrucomicrobiia</taxon>
        <taxon>Verrucomicrobiales</taxon>
        <taxon>Verrucomicrobiaceae</taxon>
        <taxon>Roseibacillus</taxon>
    </lineage>
</organism>
<accession>A0A934RL69</accession>
<dbReference type="GO" id="GO:0008270">
    <property type="term" value="F:zinc ion binding"/>
    <property type="evidence" value="ECO:0007669"/>
    <property type="project" value="UniProtKB-KW"/>
</dbReference>
<dbReference type="Gene3D" id="3.30.70.790">
    <property type="entry name" value="UreE, C-terminal domain"/>
    <property type="match status" value="1"/>
</dbReference>